<keyword evidence="9" id="KW-0443">Lipid metabolism</keyword>
<evidence type="ECO:0000256" key="11">
    <source>
        <dbReference type="RuleBase" id="RU003707"/>
    </source>
</evidence>
<evidence type="ECO:0000256" key="10">
    <source>
        <dbReference type="ARBA" id="ARBA00049556"/>
    </source>
</evidence>
<dbReference type="InterPro" id="IPR006108">
    <property type="entry name" value="3HC_DH_C"/>
</dbReference>
<dbReference type="CDD" id="cd06558">
    <property type="entry name" value="crotonase-like"/>
    <property type="match status" value="1"/>
</dbReference>
<dbReference type="InterPro" id="IPR001753">
    <property type="entry name" value="Enoyl-CoA_hydra/iso"/>
</dbReference>
<dbReference type="InterPro" id="IPR036291">
    <property type="entry name" value="NAD(P)-bd_dom_sf"/>
</dbReference>
<dbReference type="Gene3D" id="1.10.1040.50">
    <property type="match status" value="1"/>
</dbReference>
<dbReference type="PROSITE" id="PS00166">
    <property type="entry name" value="ENOYL_COA_HYDRATASE"/>
    <property type="match status" value="1"/>
</dbReference>
<keyword evidence="5" id="KW-0276">Fatty acid metabolism</keyword>
<evidence type="ECO:0000256" key="2">
    <source>
        <dbReference type="ARBA" id="ARBA00008750"/>
    </source>
</evidence>
<organism evidence="14 15">
    <name type="scientific">Fundicoccus ignavus</name>
    <dbReference type="NCBI Taxonomy" id="2664442"/>
    <lineage>
        <taxon>Bacteria</taxon>
        <taxon>Bacillati</taxon>
        <taxon>Bacillota</taxon>
        <taxon>Bacilli</taxon>
        <taxon>Lactobacillales</taxon>
        <taxon>Aerococcaceae</taxon>
        <taxon>Fundicoccus</taxon>
    </lineage>
</organism>
<dbReference type="GO" id="GO:0004300">
    <property type="term" value="F:enoyl-CoA hydratase activity"/>
    <property type="evidence" value="ECO:0007669"/>
    <property type="project" value="UniProtKB-EC"/>
</dbReference>
<keyword evidence="6" id="KW-0442">Lipid degradation</keyword>
<evidence type="ECO:0000256" key="5">
    <source>
        <dbReference type="ARBA" id="ARBA00022832"/>
    </source>
</evidence>
<dbReference type="Pfam" id="PF00378">
    <property type="entry name" value="ECH_1"/>
    <property type="match status" value="1"/>
</dbReference>
<dbReference type="Pfam" id="PF02737">
    <property type="entry name" value="3HCDH_N"/>
    <property type="match status" value="1"/>
</dbReference>
<evidence type="ECO:0000256" key="8">
    <source>
        <dbReference type="ARBA" id="ARBA00023027"/>
    </source>
</evidence>
<dbReference type="Gene3D" id="3.40.50.720">
    <property type="entry name" value="NAD(P)-binding Rossmann-like Domain"/>
    <property type="match status" value="1"/>
</dbReference>
<evidence type="ECO:0000256" key="4">
    <source>
        <dbReference type="ARBA" id="ARBA00012076"/>
    </source>
</evidence>
<evidence type="ECO:0000256" key="6">
    <source>
        <dbReference type="ARBA" id="ARBA00022963"/>
    </source>
</evidence>
<dbReference type="InterPro" id="IPR029045">
    <property type="entry name" value="ClpP/crotonase-like_dom_sf"/>
</dbReference>
<protein>
    <recommendedName>
        <fullName evidence="4">enoyl-CoA hydratase</fullName>
        <ecNumber evidence="4">4.2.1.17</ecNumber>
    </recommendedName>
</protein>
<sequence>MLIRKATVLGAGVMGSQIAALLVNAGLQVKLLDVVIDETDKNKLSKAGYDRIIHPKKGMLYDANMVGNLSYGNFTEDLNELSTSDLFIEAVKEDIQIKHDVWDKIAKIAKPTAILTTNTSGIPIEMIAKVLSDEDKARFIGFHFFNPPRYMKLVELIPNSQTDHGVLEQLKTFAETTLGKGVVIANDVPAFVANRTGVHAISNAMYLGEQAGLSVSEVDALTGKVIGRPMGTYQLSDLVGNDIGLFVMKVLMQDPTEHAYYKMSELLPVLYEKGALGNKVKHGFYKREGRKTLVFDPEVMNYADKPKVELPILKELGRDLAKNMDVIFNASDSAGKFLWENLRNTFYYAAHNVPKATQDFRDIDRAMVWGFNWKLGPFQLWDLMGFEKVKDRIAQELGELPNWVQERQASFYSENEQLDNVKPISEFIAETIWNREGSNLSVTHEQQLLFKIQTTNNTLTADLSTDLIEAIDKLENEAYSSLVLYSPGANFSVGANLFMVKAAIEQGKVDEQIEPTITELHRAVNRMRYATKPIVTAVQGRALGGGAELILGSPYVVAAAESYIGLVEVGVGVIPSGGGLAELTERVMMSPGLKANHVKLMAEVVTRVSSATVAMNAYEARRHLYLRDTDTIIANSEQRVEVALKKAKFLSENNYIPRTLATFPALGEDFKAIVEGQLDAMRLGNFISDYDMELGLAIASIVSGGAVPEGVLINQLWLQNLEKEYFVKLSKNQKTYERISHMLQTGKPLRN</sequence>
<gene>
    <name evidence="14" type="ORF">GF867_12515</name>
</gene>
<dbReference type="EMBL" id="WJQT01000028">
    <property type="protein sequence ID" value="MRJ48369.1"/>
    <property type="molecule type" value="Genomic_DNA"/>
</dbReference>
<dbReference type="SUPFAM" id="SSF52096">
    <property type="entry name" value="ClpP/crotonase"/>
    <property type="match status" value="1"/>
</dbReference>
<evidence type="ECO:0000256" key="1">
    <source>
        <dbReference type="ARBA" id="ARBA00005005"/>
    </source>
</evidence>
<name>A0A844C2B8_9LACT</name>
<comment type="similarity">
    <text evidence="11">Belongs to the enoyl-CoA hydratase/isomerase family.</text>
</comment>
<evidence type="ECO:0000259" key="13">
    <source>
        <dbReference type="Pfam" id="PF02737"/>
    </source>
</evidence>
<dbReference type="GO" id="GO:0070403">
    <property type="term" value="F:NAD+ binding"/>
    <property type="evidence" value="ECO:0007669"/>
    <property type="project" value="InterPro"/>
</dbReference>
<comment type="pathway">
    <text evidence="1">Lipid metabolism; fatty acid beta-oxidation.</text>
</comment>
<feature type="domain" description="3-hydroxyacyl-CoA dehydrogenase C-terminal" evidence="12">
    <location>
        <begin position="191"/>
        <end position="286"/>
    </location>
</feature>
<comment type="catalytic activity">
    <reaction evidence="10">
        <text>a (3S)-3-hydroxyacyl-CoA + NAD(+) = a 3-oxoacyl-CoA + NADH + H(+)</text>
        <dbReference type="Rhea" id="RHEA:22432"/>
        <dbReference type="ChEBI" id="CHEBI:15378"/>
        <dbReference type="ChEBI" id="CHEBI:57318"/>
        <dbReference type="ChEBI" id="CHEBI:57540"/>
        <dbReference type="ChEBI" id="CHEBI:57945"/>
        <dbReference type="ChEBI" id="CHEBI:90726"/>
        <dbReference type="EC" id="1.1.1.35"/>
    </reaction>
</comment>
<dbReference type="UniPathway" id="UPA00659"/>
<dbReference type="EC" id="4.2.1.17" evidence="4"/>
<dbReference type="PANTHER" id="PTHR48075">
    <property type="entry name" value="3-HYDROXYACYL-COA DEHYDROGENASE FAMILY PROTEIN"/>
    <property type="match status" value="1"/>
</dbReference>
<keyword evidence="7" id="KW-0560">Oxidoreductase</keyword>
<comment type="caution">
    <text evidence="14">The sequence shown here is derived from an EMBL/GenBank/DDBJ whole genome shotgun (WGS) entry which is preliminary data.</text>
</comment>
<dbReference type="Proteomes" id="UP000440066">
    <property type="component" value="Unassembled WGS sequence"/>
</dbReference>
<dbReference type="SUPFAM" id="SSF51735">
    <property type="entry name" value="NAD(P)-binding Rossmann-fold domains"/>
    <property type="match status" value="1"/>
</dbReference>
<dbReference type="AlphaFoldDB" id="A0A844C2B8"/>
<dbReference type="GO" id="GO:0006635">
    <property type="term" value="P:fatty acid beta-oxidation"/>
    <property type="evidence" value="ECO:0007669"/>
    <property type="project" value="UniProtKB-UniPathway"/>
</dbReference>
<evidence type="ECO:0000256" key="7">
    <source>
        <dbReference type="ARBA" id="ARBA00023002"/>
    </source>
</evidence>
<comment type="similarity">
    <text evidence="2">In the N-terminal section; belongs to the enoyl-CoA hydratase/isomerase family.</text>
</comment>
<keyword evidence="8" id="KW-0520">NAD</keyword>
<evidence type="ECO:0000313" key="14">
    <source>
        <dbReference type="EMBL" id="MRJ48369.1"/>
    </source>
</evidence>
<evidence type="ECO:0000256" key="9">
    <source>
        <dbReference type="ARBA" id="ARBA00023098"/>
    </source>
</evidence>
<evidence type="ECO:0000256" key="3">
    <source>
        <dbReference type="ARBA" id="ARBA00009463"/>
    </source>
</evidence>
<dbReference type="Gene3D" id="3.90.226.10">
    <property type="entry name" value="2-enoyl-CoA Hydratase, Chain A, domain 1"/>
    <property type="match status" value="1"/>
</dbReference>
<dbReference type="InterPro" id="IPR006176">
    <property type="entry name" value="3-OHacyl-CoA_DH_NAD-bd"/>
</dbReference>
<dbReference type="PANTHER" id="PTHR48075:SF7">
    <property type="entry name" value="3-HYDROXYACYL-COA DEHYDROGENASE-RELATED"/>
    <property type="match status" value="1"/>
</dbReference>
<evidence type="ECO:0000313" key="15">
    <source>
        <dbReference type="Proteomes" id="UP000440066"/>
    </source>
</evidence>
<proteinExistence type="inferred from homology"/>
<dbReference type="GO" id="GO:0003857">
    <property type="term" value="F:(3S)-3-hydroxyacyl-CoA dehydrogenase (NAD+) activity"/>
    <property type="evidence" value="ECO:0007669"/>
    <property type="project" value="UniProtKB-EC"/>
</dbReference>
<dbReference type="SUPFAM" id="SSF48179">
    <property type="entry name" value="6-phosphogluconate dehydrogenase C-terminal domain-like"/>
    <property type="match status" value="2"/>
</dbReference>
<dbReference type="InterPro" id="IPR008927">
    <property type="entry name" value="6-PGluconate_DH-like_C_sf"/>
</dbReference>
<comment type="similarity">
    <text evidence="3">Belongs to the 3-hydroxyacyl-CoA dehydrogenase family.</text>
</comment>
<dbReference type="RefSeq" id="WP_153833418.1">
    <property type="nucleotide sequence ID" value="NZ_WJQT01000028.1"/>
</dbReference>
<reference evidence="14 15" key="1">
    <citation type="submission" date="2019-11" db="EMBL/GenBank/DDBJ databases">
        <title>Characterisation of Fundicoccus ignavus gen. nov. sp. nov., a novel genus of the family Aerococcaceae from bulk tank milk.</title>
        <authorList>
            <person name="Siebert A."/>
            <person name="Huptas C."/>
            <person name="Wenning M."/>
            <person name="Scherer S."/>
            <person name="Doll E.V."/>
        </authorList>
    </citation>
    <scope>NUCLEOTIDE SEQUENCE [LARGE SCALE GENOMIC DNA]</scope>
    <source>
        <strain evidence="14 15">DSM 109652</strain>
    </source>
</reference>
<dbReference type="Pfam" id="PF00725">
    <property type="entry name" value="3HCDH"/>
    <property type="match status" value="1"/>
</dbReference>
<feature type="domain" description="3-hydroxyacyl-CoA dehydrogenase NAD binding" evidence="13">
    <location>
        <begin position="5"/>
        <end position="187"/>
    </location>
</feature>
<accession>A0A844C2B8</accession>
<evidence type="ECO:0000259" key="12">
    <source>
        <dbReference type="Pfam" id="PF00725"/>
    </source>
</evidence>
<dbReference type="InterPro" id="IPR018376">
    <property type="entry name" value="Enoyl-CoA_hyd/isom_CS"/>
</dbReference>